<keyword evidence="1" id="KW-1133">Transmembrane helix</keyword>
<organism evidence="2">
    <name type="scientific">marine sediment metagenome</name>
    <dbReference type="NCBI Taxonomy" id="412755"/>
    <lineage>
        <taxon>unclassified sequences</taxon>
        <taxon>metagenomes</taxon>
        <taxon>ecological metagenomes</taxon>
    </lineage>
</organism>
<evidence type="ECO:0000313" key="2">
    <source>
        <dbReference type="EMBL" id="GAF74905.1"/>
    </source>
</evidence>
<keyword evidence="1" id="KW-0472">Membrane</keyword>
<sequence length="110" mass="12913">MTKKNRLISILFFITFIKGLIFIFLIPPFQTPDEPYHYDYAVYLSKINIFDYLGGKFNISEIDADKIVTEEVKHLISLAQFEDIPFHYDEKAKIGLFDFIKCNQNHASQD</sequence>
<comment type="caution">
    <text evidence="2">The sequence shown here is derived from an EMBL/GenBank/DDBJ whole genome shotgun (WGS) entry which is preliminary data.</text>
</comment>
<proteinExistence type="predicted"/>
<dbReference type="AlphaFoldDB" id="X0TFQ3"/>
<name>X0TFQ3_9ZZZZ</name>
<reference evidence="2" key="1">
    <citation type="journal article" date="2014" name="Front. Microbiol.">
        <title>High frequency of phylogenetically diverse reductive dehalogenase-homologous genes in deep subseafloor sedimentary metagenomes.</title>
        <authorList>
            <person name="Kawai M."/>
            <person name="Futagami T."/>
            <person name="Toyoda A."/>
            <person name="Takaki Y."/>
            <person name="Nishi S."/>
            <person name="Hori S."/>
            <person name="Arai W."/>
            <person name="Tsubouchi T."/>
            <person name="Morono Y."/>
            <person name="Uchiyama I."/>
            <person name="Ito T."/>
            <person name="Fujiyama A."/>
            <person name="Inagaki F."/>
            <person name="Takami H."/>
        </authorList>
    </citation>
    <scope>NUCLEOTIDE SEQUENCE</scope>
    <source>
        <strain evidence="2">Expedition CK06-06</strain>
    </source>
</reference>
<dbReference type="EMBL" id="BARS01008168">
    <property type="protein sequence ID" value="GAF74905.1"/>
    <property type="molecule type" value="Genomic_DNA"/>
</dbReference>
<keyword evidence="1" id="KW-0812">Transmembrane</keyword>
<accession>X0TFQ3</accession>
<feature type="non-terminal residue" evidence="2">
    <location>
        <position position="110"/>
    </location>
</feature>
<gene>
    <name evidence="2" type="ORF">S01H1_15633</name>
</gene>
<evidence type="ECO:0000256" key="1">
    <source>
        <dbReference type="SAM" id="Phobius"/>
    </source>
</evidence>
<feature type="transmembrane region" description="Helical" evidence="1">
    <location>
        <begin position="7"/>
        <end position="26"/>
    </location>
</feature>
<protein>
    <submittedName>
        <fullName evidence="2">Uncharacterized protein</fullName>
    </submittedName>
</protein>